<name>A0A154L4U2_9PROT</name>
<dbReference type="EMBL" id="LPVY01000012">
    <property type="protein sequence ID" value="KZB64424.1"/>
    <property type="molecule type" value="Genomic_DNA"/>
</dbReference>
<evidence type="ECO:0000313" key="9">
    <source>
        <dbReference type="Proteomes" id="UP000076335"/>
    </source>
</evidence>
<keyword evidence="6" id="KW-0963">Cytoplasm</keyword>
<accession>A0A154L4U2</accession>
<dbReference type="InterPro" id="IPR011063">
    <property type="entry name" value="TilS/TtcA_N"/>
</dbReference>
<dbReference type="GO" id="GO:0032267">
    <property type="term" value="F:tRNA(Ile)-lysidine synthase activity"/>
    <property type="evidence" value="ECO:0007669"/>
    <property type="project" value="UniProtKB-EC"/>
</dbReference>
<dbReference type="InterPro" id="IPR012795">
    <property type="entry name" value="tRNA_Ile_lys_synt_N"/>
</dbReference>
<evidence type="ECO:0000256" key="6">
    <source>
        <dbReference type="HAMAP-Rule" id="MF_01161"/>
    </source>
</evidence>
<sequence>MTDRSNDMIKSDPASDGTPLDAVVFSRLMNAFAPFEDSPKIAAAVSGGADSMALALLANEWCRSNGGELIAMTVDHGLRADAAQEAIWVGEQLEKHGIAHRILRWEGEKPQSGIQEAARKARYELLDRQLGALGILHLLVAHHRDDQRETLVMRQNRESGVIGRAGMSARRFLRNARLLRPLLPIAKADLIATVQAYRQDWVEDPSNRNTGFERVRIRHGATLTDDAGGADPDRGTEERQAAEYLIGDLLAATVQVANCGIAQVAFSKWRDTGTGETTACYGLGHIVRVIGGENYMPAFDALAAALLQLRGQEDARVSLGGCVLHRRGDILLVYREVGRMDIAPVRINPALVTGPAGQRWDNRFELIFDGIRQVATADYADFGRFVIAPLSACDAFHTRAFRAAIGKIAPFVDRLPRAALASIPALYDKEVLLSVGGLEVSGISDVLSAAGCRTAPMGAENAIGMRWRFAPPTPLWESGFKSSPKPDVLLA</sequence>
<evidence type="ECO:0000256" key="2">
    <source>
        <dbReference type="ARBA" id="ARBA00022694"/>
    </source>
</evidence>
<keyword evidence="1 6" id="KW-0436">Ligase</keyword>
<keyword evidence="3 6" id="KW-0547">Nucleotide-binding</keyword>
<dbReference type="Pfam" id="PF01171">
    <property type="entry name" value="ATP_bind_3"/>
    <property type="match status" value="1"/>
</dbReference>
<dbReference type="SUPFAM" id="SSF52402">
    <property type="entry name" value="Adenine nucleotide alpha hydrolases-like"/>
    <property type="match status" value="1"/>
</dbReference>
<evidence type="ECO:0000313" key="8">
    <source>
        <dbReference type="EMBL" id="KZB64424.1"/>
    </source>
</evidence>
<evidence type="ECO:0000256" key="3">
    <source>
        <dbReference type="ARBA" id="ARBA00022741"/>
    </source>
</evidence>
<feature type="binding site" evidence="6">
    <location>
        <begin position="46"/>
        <end position="51"/>
    </location>
    <ligand>
        <name>ATP</name>
        <dbReference type="ChEBI" id="CHEBI:30616"/>
    </ligand>
</feature>
<evidence type="ECO:0000256" key="4">
    <source>
        <dbReference type="ARBA" id="ARBA00022840"/>
    </source>
</evidence>
<dbReference type="RefSeq" id="WP_062951687.1">
    <property type="nucleotide sequence ID" value="NZ_LPVY01000012.1"/>
</dbReference>
<proteinExistence type="inferred from homology"/>
<evidence type="ECO:0000256" key="5">
    <source>
        <dbReference type="ARBA" id="ARBA00048539"/>
    </source>
</evidence>
<dbReference type="CDD" id="cd01992">
    <property type="entry name" value="TilS_N"/>
    <property type="match status" value="1"/>
</dbReference>
<reference evidence="8 9" key="1">
    <citation type="submission" date="2015-12" db="EMBL/GenBank/DDBJ databases">
        <title>Genome sequence of Thalassospira lucentensis MCCC 1A02072.</title>
        <authorList>
            <person name="Lu L."/>
            <person name="Lai Q."/>
            <person name="Shao Z."/>
            <person name="Qian P."/>
        </authorList>
    </citation>
    <scope>NUCLEOTIDE SEQUENCE [LARGE SCALE GENOMIC DNA]</scope>
    <source>
        <strain evidence="8 9">MCCC 1A02072</strain>
    </source>
</reference>
<dbReference type="Gene3D" id="3.40.50.620">
    <property type="entry name" value="HUPs"/>
    <property type="match status" value="1"/>
</dbReference>
<comment type="subcellular location">
    <subcellularLocation>
        <location evidence="6">Cytoplasm</location>
    </subcellularLocation>
</comment>
<protein>
    <recommendedName>
        <fullName evidence="6">tRNA(Ile)-lysidine synthase</fullName>
        <ecNumber evidence="6">6.3.4.19</ecNumber>
    </recommendedName>
    <alternativeName>
        <fullName evidence="6">tRNA(Ile)-2-lysyl-cytidine synthase</fullName>
    </alternativeName>
    <alternativeName>
        <fullName evidence="6">tRNA(Ile)-lysidine synthetase</fullName>
    </alternativeName>
</protein>
<dbReference type="EC" id="6.3.4.19" evidence="6"/>
<comment type="similarity">
    <text evidence="6">Belongs to the tRNA(Ile)-lysidine synthase family.</text>
</comment>
<dbReference type="GO" id="GO:0005737">
    <property type="term" value="C:cytoplasm"/>
    <property type="evidence" value="ECO:0007669"/>
    <property type="project" value="UniProtKB-SubCell"/>
</dbReference>
<dbReference type="InterPro" id="IPR014729">
    <property type="entry name" value="Rossmann-like_a/b/a_fold"/>
</dbReference>
<dbReference type="InterPro" id="IPR012094">
    <property type="entry name" value="tRNA_Ile_lys_synt"/>
</dbReference>
<keyword evidence="4 6" id="KW-0067">ATP-binding</keyword>
<comment type="catalytic activity">
    <reaction evidence="5 6">
        <text>cytidine(34) in tRNA(Ile2) + L-lysine + ATP = lysidine(34) in tRNA(Ile2) + AMP + diphosphate + H(+)</text>
        <dbReference type="Rhea" id="RHEA:43744"/>
        <dbReference type="Rhea" id="RHEA-COMP:10625"/>
        <dbReference type="Rhea" id="RHEA-COMP:10670"/>
        <dbReference type="ChEBI" id="CHEBI:15378"/>
        <dbReference type="ChEBI" id="CHEBI:30616"/>
        <dbReference type="ChEBI" id="CHEBI:32551"/>
        <dbReference type="ChEBI" id="CHEBI:33019"/>
        <dbReference type="ChEBI" id="CHEBI:82748"/>
        <dbReference type="ChEBI" id="CHEBI:83665"/>
        <dbReference type="ChEBI" id="CHEBI:456215"/>
        <dbReference type="EC" id="6.3.4.19"/>
    </reaction>
</comment>
<evidence type="ECO:0000259" key="7">
    <source>
        <dbReference type="Pfam" id="PF01171"/>
    </source>
</evidence>
<comment type="domain">
    <text evidence="6">The N-terminal region contains the highly conserved SGGXDS motif, predicted to be a P-loop motif involved in ATP binding.</text>
</comment>
<dbReference type="GO" id="GO:0006400">
    <property type="term" value="P:tRNA modification"/>
    <property type="evidence" value="ECO:0007669"/>
    <property type="project" value="UniProtKB-UniRule"/>
</dbReference>
<dbReference type="PANTHER" id="PTHR43033">
    <property type="entry name" value="TRNA(ILE)-LYSIDINE SYNTHASE-RELATED"/>
    <property type="match status" value="1"/>
</dbReference>
<dbReference type="AlphaFoldDB" id="A0A154L4U2"/>
<feature type="domain" description="tRNA(Ile)-lysidine/2-thiocytidine synthase N-terminal" evidence="7">
    <location>
        <begin position="41"/>
        <end position="219"/>
    </location>
</feature>
<dbReference type="HAMAP" id="MF_01161">
    <property type="entry name" value="tRNA_Ile_lys_synt"/>
    <property type="match status" value="1"/>
</dbReference>
<dbReference type="Proteomes" id="UP000076335">
    <property type="component" value="Unassembled WGS sequence"/>
</dbReference>
<gene>
    <name evidence="6" type="primary">tilS</name>
    <name evidence="8" type="ORF">AUP42_00460</name>
</gene>
<evidence type="ECO:0000256" key="1">
    <source>
        <dbReference type="ARBA" id="ARBA00022598"/>
    </source>
</evidence>
<comment type="caution">
    <text evidence="8">The sequence shown here is derived from an EMBL/GenBank/DDBJ whole genome shotgun (WGS) entry which is preliminary data.</text>
</comment>
<organism evidence="8 9">
    <name type="scientific">Thalassospira lucentensis</name>
    <dbReference type="NCBI Taxonomy" id="168935"/>
    <lineage>
        <taxon>Bacteria</taxon>
        <taxon>Pseudomonadati</taxon>
        <taxon>Pseudomonadota</taxon>
        <taxon>Alphaproteobacteria</taxon>
        <taxon>Rhodospirillales</taxon>
        <taxon>Thalassospiraceae</taxon>
        <taxon>Thalassospira</taxon>
    </lineage>
</organism>
<keyword evidence="2 6" id="KW-0819">tRNA processing</keyword>
<dbReference type="NCBIfam" id="TIGR02432">
    <property type="entry name" value="lysidine_TilS_N"/>
    <property type="match status" value="1"/>
</dbReference>
<dbReference type="PANTHER" id="PTHR43033:SF1">
    <property type="entry name" value="TRNA(ILE)-LYSIDINE SYNTHASE-RELATED"/>
    <property type="match status" value="1"/>
</dbReference>
<dbReference type="GO" id="GO:0005524">
    <property type="term" value="F:ATP binding"/>
    <property type="evidence" value="ECO:0007669"/>
    <property type="project" value="UniProtKB-UniRule"/>
</dbReference>
<comment type="function">
    <text evidence="6">Ligates lysine onto the cytidine present at position 34 of the AUA codon-specific tRNA(Ile) that contains the anticodon CAU, in an ATP-dependent manner. Cytidine is converted to lysidine, thus changing the amino acid specificity of the tRNA from methionine to isoleucine.</text>
</comment>